<accession>A0ABT7S9S1</accession>
<organism evidence="2 3">
    <name type="scientific">Cellulomonas edaphi</name>
    <dbReference type="NCBI Taxonomy" id="3053468"/>
    <lineage>
        <taxon>Bacteria</taxon>
        <taxon>Bacillati</taxon>
        <taxon>Actinomycetota</taxon>
        <taxon>Actinomycetes</taxon>
        <taxon>Micrococcales</taxon>
        <taxon>Cellulomonadaceae</taxon>
        <taxon>Cellulomonas</taxon>
    </lineage>
</organism>
<protein>
    <submittedName>
        <fullName evidence="2">Uncharacterized protein</fullName>
    </submittedName>
</protein>
<keyword evidence="1" id="KW-1133">Transmembrane helix</keyword>
<proteinExistence type="predicted"/>
<dbReference type="RefSeq" id="WP_289447871.1">
    <property type="nucleotide sequence ID" value="NZ_JAUCGR010000004.1"/>
</dbReference>
<name>A0ABT7S9S1_9CELL</name>
<keyword evidence="1" id="KW-0472">Membrane</keyword>
<dbReference type="Proteomes" id="UP001321453">
    <property type="component" value="Unassembled WGS sequence"/>
</dbReference>
<evidence type="ECO:0000313" key="2">
    <source>
        <dbReference type="EMBL" id="MDM7832373.1"/>
    </source>
</evidence>
<sequence length="59" mass="6450">MDNPLVPTALDVVLTVVWLAFVAGFIVVVVRLATRGSRRQVRDEKACVCAHDAELRGQS</sequence>
<reference evidence="2 3" key="1">
    <citation type="submission" date="2023-06" db="EMBL/GenBank/DDBJ databases">
        <title>Cellulomonas sp. MW9 Whole genome sequence.</title>
        <authorList>
            <person name="Park S."/>
        </authorList>
    </citation>
    <scope>NUCLEOTIDE SEQUENCE [LARGE SCALE GENOMIC DNA]</scope>
    <source>
        <strain evidence="2 3">MW9</strain>
    </source>
</reference>
<evidence type="ECO:0000256" key="1">
    <source>
        <dbReference type="SAM" id="Phobius"/>
    </source>
</evidence>
<gene>
    <name evidence="2" type="ORF">QRT05_13615</name>
</gene>
<keyword evidence="1" id="KW-0812">Transmembrane</keyword>
<comment type="caution">
    <text evidence="2">The sequence shown here is derived from an EMBL/GenBank/DDBJ whole genome shotgun (WGS) entry which is preliminary data.</text>
</comment>
<evidence type="ECO:0000313" key="3">
    <source>
        <dbReference type="Proteomes" id="UP001321453"/>
    </source>
</evidence>
<dbReference type="EMBL" id="JAUCGR010000004">
    <property type="protein sequence ID" value="MDM7832373.1"/>
    <property type="molecule type" value="Genomic_DNA"/>
</dbReference>
<feature type="transmembrane region" description="Helical" evidence="1">
    <location>
        <begin position="12"/>
        <end position="33"/>
    </location>
</feature>
<keyword evidence="3" id="KW-1185">Reference proteome</keyword>